<keyword evidence="1" id="KW-0175">Coiled coil</keyword>
<dbReference type="RefSeq" id="XP_001433408.1">
    <property type="nucleotide sequence ID" value="XM_001433371.1"/>
</dbReference>
<gene>
    <name evidence="2" type="ORF">GSPATT00006510001</name>
</gene>
<evidence type="ECO:0000313" key="3">
    <source>
        <dbReference type="Proteomes" id="UP000000600"/>
    </source>
</evidence>
<dbReference type="EMBL" id="CT868041">
    <property type="protein sequence ID" value="CAK66011.1"/>
    <property type="molecule type" value="Genomic_DNA"/>
</dbReference>
<keyword evidence="3" id="KW-1185">Reference proteome</keyword>
<dbReference type="KEGG" id="ptm:GSPATT00006510001"/>
<sequence length="233" mass="28676">MQYQQDEANHYQSIIELYYKEAELSNENRTKENQAATKISQWQRMHVKRIKYLKIRYNTIIIQKFARGYLAKMLMKRNSDNRYNDRNLKYFSYQATQIQRYFRGFHYRKYYLNWATRKEYLAFLKRKNETFLEELRRVEQEEAQQLKIRQEQLARTEFESLARNLHHLSSTQSISGIYNRPFGNRDIVFDMDVESHLKIVFHSNYEWEKSKQMSRYTRTKKLSMTTKLKPLKQ</sequence>
<dbReference type="STRING" id="5888.A0C5E4"/>
<dbReference type="Proteomes" id="UP000000600">
    <property type="component" value="Unassembled WGS sequence"/>
</dbReference>
<dbReference type="AlphaFoldDB" id="A0C5E4"/>
<reference evidence="2 3" key="1">
    <citation type="journal article" date="2006" name="Nature">
        <title>Global trends of whole-genome duplications revealed by the ciliate Paramecium tetraurelia.</title>
        <authorList>
            <consortium name="Genoscope"/>
            <person name="Aury J.-M."/>
            <person name="Jaillon O."/>
            <person name="Duret L."/>
            <person name="Noel B."/>
            <person name="Jubin C."/>
            <person name="Porcel B.M."/>
            <person name="Segurens B."/>
            <person name="Daubin V."/>
            <person name="Anthouard V."/>
            <person name="Aiach N."/>
            <person name="Arnaiz O."/>
            <person name="Billaut A."/>
            <person name="Beisson J."/>
            <person name="Blanc I."/>
            <person name="Bouhouche K."/>
            <person name="Camara F."/>
            <person name="Duharcourt S."/>
            <person name="Guigo R."/>
            <person name="Gogendeau D."/>
            <person name="Katinka M."/>
            <person name="Keller A.-M."/>
            <person name="Kissmehl R."/>
            <person name="Klotz C."/>
            <person name="Koll F."/>
            <person name="Le Moue A."/>
            <person name="Lepere C."/>
            <person name="Malinsky S."/>
            <person name="Nowacki M."/>
            <person name="Nowak J.K."/>
            <person name="Plattner H."/>
            <person name="Poulain J."/>
            <person name="Ruiz F."/>
            <person name="Serrano V."/>
            <person name="Zagulski M."/>
            <person name="Dessen P."/>
            <person name="Betermier M."/>
            <person name="Weissenbach J."/>
            <person name="Scarpelli C."/>
            <person name="Schachter V."/>
            <person name="Sperling L."/>
            <person name="Meyer E."/>
            <person name="Cohen J."/>
            <person name="Wincker P."/>
        </authorList>
    </citation>
    <scope>NUCLEOTIDE SEQUENCE [LARGE SCALE GENOMIC DNA]</scope>
    <source>
        <strain evidence="2 3">Stock d4-2</strain>
    </source>
</reference>
<organism evidence="2 3">
    <name type="scientific">Paramecium tetraurelia</name>
    <dbReference type="NCBI Taxonomy" id="5888"/>
    <lineage>
        <taxon>Eukaryota</taxon>
        <taxon>Sar</taxon>
        <taxon>Alveolata</taxon>
        <taxon>Ciliophora</taxon>
        <taxon>Intramacronucleata</taxon>
        <taxon>Oligohymenophorea</taxon>
        <taxon>Peniculida</taxon>
        <taxon>Parameciidae</taxon>
        <taxon>Paramecium</taxon>
    </lineage>
</organism>
<feature type="coiled-coil region" evidence="1">
    <location>
        <begin position="121"/>
        <end position="156"/>
    </location>
</feature>
<protein>
    <recommendedName>
        <fullName evidence="4">IQ calmodulin-binding motif family protein</fullName>
    </recommendedName>
</protein>
<proteinExistence type="predicted"/>
<dbReference type="InParanoid" id="A0C5E4"/>
<dbReference type="OMA" id="TIKRAWH"/>
<evidence type="ECO:0000256" key="1">
    <source>
        <dbReference type="SAM" id="Coils"/>
    </source>
</evidence>
<dbReference type="SMART" id="SM00015">
    <property type="entry name" value="IQ"/>
    <property type="match status" value="3"/>
</dbReference>
<dbReference type="Pfam" id="PF00612">
    <property type="entry name" value="IQ"/>
    <property type="match status" value="2"/>
</dbReference>
<accession>A0C5E4</accession>
<dbReference type="HOGENOM" id="CLU_100409_0_0_1"/>
<name>A0C5E4_PARTE</name>
<dbReference type="OrthoDB" id="190375at2759"/>
<dbReference type="PROSITE" id="PS50096">
    <property type="entry name" value="IQ"/>
    <property type="match status" value="2"/>
</dbReference>
<evidence type="ECO:0000313" key="2">
    <source>
        <dbReference type="EMBL" id="CAK66011.1"/>
    </source>
</evidence>
<dbReference type="GeneID" id="5019193"/>
<evidence type="ECO:0008006" key="4">
    <source>
        <dbReference type="Google" id="ProtNLM"/>
    </source>
</evidence>
<dbReference type="InterPro" id="IPR000048">
    <property type="entry name" value="IQ_motif_EF-hand-BS"/>
</dbReference>
<dbReference type="Gene3D" id="1.20.5.190">
    <property type="match status" value="1"/>
</dbReference>